<name>A0ABR4JHC8_9EURO</name>
<sequence length="128" mass="13877">MPTVVLLVMLEPHGNKIVEVDITVLCIRLASDILYGKVTLPAPTNPSTLLAQHEAILLREARALLLKCSGSFRSPDSNRYPLPHYQALVEAIGHRAALEAAAATDIDPMLLMLYEIGVVKSDLACYVG</sequence>
<protein>
    <submittedName>
        <fullName evidence="1">Uncharacterized protein</fullName>
    </submittedName>
</protein>
<evidence type="ECO:0000313" key="1">
    <source>
        <dbReference type="EMBL" id="KAL2838979.1"/>
    </source>
</evidence>
<accession>A0ABR4JHC8</accession>
<dbReference type="EMBL" id="JBFXLU010000139">
    <property type="protein sequence ID" value="KAL2838979.1"/>
    <property type="molecule type" value="Genomic_DNA"/>
</dbReference>
<organism evidence="1 2">
    <name type="scientific">Aspergillus pseudoustus</name>
    <dbReference type="NCBI Taxonomy" id="1810923"/>
    <lineage>
        <taxon>Eukaryota</taxon>
        <taxon>Fungi</taxon>
        <taxon>Dikarya</taxon>
        <taxon>Ascomycota</taxon>
        <taxon>Pezizomycotina</taxon>
        <taxon>Eurotiomycetes</taxon>
        <taxon>Eurotiomycetidae</taxon>
        <taxon>Eurotiales</taxon>
        <taxon>Aspergillaceae</taxon>
        <taxon>Aspergillus</taxon>
        <taxon>Aspergillus subgen. Nidulantes</taxon>
    </lineage>
</organism>
<proteinExistence type="predicted"/>
<gene>
    <name evidence="1" type="ORF">BJY01DRAFT_250717</name>
</gene>
<keyword evidence="2" id="KW-1185">Reference proteome</keyword>
<evidence type="ECO:0000313" key="2">
    <source>
        <dbReference type="Proteomes" id="UP001610446"/>
    </source>
</evidence>
<comment type="caution">
    <text evidence="1">The sequence shown here is derived from an EMBL/GenBank/DDBJ whole genome shotgun (WGS) entry which is preliminary data.</text>
</comment>
<reference evidence="1 2" key="1">
    <citation type="submission" date="2024-07" db="EMBL/GenBank/DDBJ databases">
        <title>Section-level genome sequencing and comparative genomics of Aspergillus sections Usti and Cavernicolus.</title>
        <authorList>
            <consortium name="Lawrence Berkeley National Laboratory"/>
            <person name="Nybo J.L."/>
            <person name="Vesth T.C."/>
            <person name="Theobald S."/>
            <person name="Frisvad J.C."/>
            <person name="Larsen T.O."/>
            <person name="Kjaerboelling I."/>
            <person name="Rothschild-Mancinelli K."/>
            <person name="Lyhne E.K."/>
            <person name="Kogle M.E."/>
            <person name="Barry K."/>
            <person name="Clum A."/>
            <person name="Na H."/>
            <person name="Ledsgaard L."/>
            <person name="Lin J."/>
            <person name="Lipzen A."/>
            <person name="Kuo A."/>
            <person name="Riley R."/>
            <person name="Mondo S."/>
            <person name="Labutti K."/>
            <person name="Haridas S."/>
            <person name="Pangalinan J."/>
            <person name="Salamov A.A."/>
            <person name="Simmons B.A."/>
            <person name="Magnuson J.K."/>
            <person name="Chen J."/>
            <person name="Drula E."/>
            <person name="Henrissat B."/>
            <person name="Wiebenga A."/>
            <person name="Lubbers R.J."/>
            <person name="Gomes A.C."/>
            <person name="Makela M.R."/>
            <person name="Stajich J."/>
            <person name="Grigoriev I.V."/>
            <person name="Mortensen U.H."/>
            <person name="De Vries R.P."/>
            <person name="Baker S.E."/>
            <person name="Andersen M.R."/>
        </authorList>
    </citation>
    <scope>NUCLEOTIDE SEQUENCE [LARGE SCALE GENOMIC DNA]</scope>
    <source>
        <strain evidence="1 2">CBS 123904</strain>
    </source>
</reference>
<dbReference type="Proteomes" id="UP001610446">
    <property type="component" value="Unassembled WGS sequence"/>
</dbReference>